<evidence type="ECO:0000313" key="1">
    <source>
        <dbReference type="Proteomes" id="UP000790787"/>
    </source>
</evidence>
<sequence length="869" mass="96098">MSSSNPNRKKVLILDQFPNAPIRHRRGGGSRPRTGLESTRGGSSGSSSRSFVPKAPSSKSREILDTSQEPSVDDIVPSDLSFESDKTSLQKQIKNLERADTYPTLVTELTIPTIRRDCNWKDSLRMSIPSPNQRISSFRNGYSSVYTYPFTLGFNPPIDPVILDFCRFFTICLAQIGPLVWRTVACLRYLSSKANVNFTFSHLIHLYHPNLIRHGVFTLTARSKKVLVNPEDDRDRGWYIRYVVVRTVDLIGETNIPFHEKWNFEPTMGDVEPIPNFRGWVDSLLKIATREQRTWKSISSLHGWKVKTHGFGIRGMTAEVAMAIRMSANAALDLDKARALLPKRKATKESSEEEEEGTSLITRPRARRRIVIDDEIENTPARTSATEPVLIQSDEDAEPRDNNESIQHLFDSGFESGELGPIFDEAPLSSLVPISSIPLPTVSVSLPALTPSICLPISTAPISIPLATSTAPASAPVLVSTSFPSIPSIPSAAPLPSVHHTETGSSSRNMSMRSVTLEVPVNHSLLRKTGRADVWLEPLIGDIEKKKMESHSCLTLMNDVVHSTLKANLISTELMRRISSLERKARESEKSVHEAEEIARGAQLEATNWKEQFENAQGAIEELQENKNLLELQNRGLTSELATVKASSRQLKRDKELLECSLSEQLSRASEEVRELKALLAKKEEYAGELVQNLTQAQADLQTSSVEIQALKSSHASLEASLDSHLAENQILKNDLAMWEKEYGLLEENFNIEVSWAFLNSRRDALMEAAQEGFDLQSELAKVIDTIEKSQQSTDTPSPALEVPENVVIPASEGETSTTQSMEVETSVTIPSSSAETIPVAASSEVATVPVAESEIHIATSDVLTPSIE</sequence>
<accession>A0AC58RS53</accession>
<reference evidence="2" key="2">
    <citation type="submission" date="2025-08" db="UniProtKB">
        <authorList>
            <consortium name="RefSeq"/>
        </authorList>
    </citation>
    <scope>IDENTIFICATION</scope>
    <source>
        <tissue evidence="2">Leaf</tissue>
    </source>
</reference>
<keyword evidence="1" id="KW-1185">Reference proteome</keyword>
<organism evidence="1 2">
    <name type="scientific">Nicotiana tabacum</name>
    <name type="common">Common tobacco</name>
    <dbReference type="NCBI Taxonomy" id="4097"/>
    <lineage>
        <taxon>Eukaryota</taxon>
        <taxon>Viridiplantae</taxon>
        <taxon>Streptophyta</taxon>
        <taxon>Embryophyta</taxon>
        <taxon>Tracheophyta</taxon>
        <taxon>Spermatophyta</taxon>
        <taxon>Magnoliopsida</taxon>
        <taxon>eudicotyledons</taxon>
        <taxon>Gunneridae</taxon>
        <taxon>Pentapetalae</taxon>
        <taxon>asterids</taxon>
        <taxon>lamiids</taxon>
        <taxon>Solanales</taxon>
        <taxon>Solanaceae</taxon>
        <taxon>Nicotianoideae</taxon>
        <taxon>Nicotianeae</taxon>
        <taxon>Nicotiana</taxon>
    </lineage>
</organism>
<proteinExistence type="predicted"/>
<dbReference type="RefSeq" id="XP_075075557.1">
    <property type="nucleotide sequence ID" value="XM_075219456.1"/>
</dbReference>
<protein>
    <submittedName>
        <fullName evidence="2">Uncharacterized protein LOC107822599</fullName>
    </submittedName>
</protein>
<gene>
    <name evidence="2" type="primary">LOC107822599</name>
</gene>
<dbReference type="Proteomes" id="UP000790787">
    <property type="component" value="Chromosome 8"/>
</dbReference>
<evidence type="ECO:0000313" key="2">
    <source>
        <dbReference type="RefSeq" id="XP_075075557.1"/>
    </source>
</evidence>
<reference evidence="1" key="1">
    <citation type="journal article" date="2014" name="Nat. Commun.">
        <title>The tobacco genome sequence and its comparison with those of tomato and potato.</title>
        <authorList>
            <person name="Sierro N."/>
            <person name="Battey J.N."/>
            <person name="Ouadi S."/>
            <person name="Bakaher N."/>
            <person name="Bovet L."/>
            <person name="Willig A."/>
            <person name="Goepfert S."/>
            <person name="Peitsch M.C."/>
            <person name="Ivanov N.V."/>
        </authorList>
    </citation>
    <scope>NUCLEOTIDE SEQUENCE [LARGE SCALE GENOMIC DNA]</scope>
</reference>
<name>A0AC58RS53_TOBAC</name>